<dbReference type="Gene3D" id="3.10.580.10">
    <property type="entry name" value="CBS-domain"/>
    <property type="match status" value="2"/>
</dbReference>
<feature type="domain" description="CBS" evidence="5">
    <location>
        <begin position="249"/>
        <end position="307"/>
    </location>
</feature>
<keyword evidence="2" id="KW-0129">CBS domain</keyword>
<feature type="domain" description="PB1" evidence="6">
    <location>
        <begin position="560"/>
        <end position="652"/>
    </location>
</feature>
<evidence type="ECO:0000259" key="6">
    <source>
        <dbReference type="PROSITE" id="PS51745"/>
    </source>
</evidence>
<dbReference type="OrthoDB" id="418595at2759"/>
<dbReference type="SUPFAM" id="SSF54631">
    <property type="entry name" value="CBS-domain pair"/>
    <property type="match status" value="2"/>
</dbReference>
<dbReference type="SMART" id="SM00666">
    <property type="entry name" value="PB1"/>
    <property type="match status" value="1"/>
</dbReference>
<keyword evidence="4" id="KW-0472">Membrane</keyword>
<dbReference type="PROSITE" id="PS51745">
    <property type="entry name" value="PB1"/>
    <property type="match status" value="1"/>
</dbReference>
<evidence type="ECO:0000259" key="5">
    <source>
        <dbReference type="PROSITE" id="PS51371"/>
    </source>
</evidence>
<reference evidence="7" key="1">
    <citation type="submission" date="2021-06" db="EMBL/GenBank/DDBJ databases">
        <authorList>
            <person name="Kallberg Y."/>
            <person name="Tangrot J."/>
            <person name="Rosling A."/>
        </authorList>
    </citation>
    <scope>NUCLEOTIDE SEQUENCE</scope>
    <source>
        <strain evidence="7">IA702</strain>
    </source>
</reference>
<keyword evidence="8" id="KW-1185">Reference proteome</keyword>
<feature type="region of interest" description="Disordered" evidence="3">
    <location>
        <begin position="514"/>
        <end position="561"/>
    </location>
</feature>
<protein>
    <submittedName>
        <fullName evidence="7">6913_t:CDS:1</fullName>
    </submittedName>
</protein>
<dbReference type="CDD" id="cd17782">
    <property type="entry name" value="CBS_pair_MUG70_2"/>
    <property type="match status" value="1"/>
</dbReference>
<organism evidence="7 8">
    <name type="scientific">Paraglomus occultum</name>
    <dbReference type="NCBI Taxonomy" id="144539"/>
    <lineage>
        <taxon>Eukaryota</taxon>
        <taxon>Fungi</taxon>
        <taxon>Fungi incertae sedis</taxon>
        <taxon>Mucoromycota</taxon>
        <taxon>Glomeromycotina</taxon>
        <taxon>Glomeromycetes</taxon>
        <taxon>Paraglomerales</taxon>
        <taxon>Paraglomeraceae</taxon>
        <taxon>Paraglomus</taxon>
    </lineage>
</organism>
<dbReference type="InterPro" id="IPR000644">
    <property type="entry name" value="CBS_dom"/>
</dbReference>
<keyword evidence="1" id="KW-0677">Repeat</keyword>
<name>A0A9N9F3T3_9GLOM</name>
<dbReference type="EMBL" id="CAJVPJ010000301">
    <property type="protein sequence ID" value="CAG8508666.1"/>
    <property type="molecule type" value="Genomic_DNA"/>
</dbReference>
<keyword evidence="4" id="KW-1133">Transmembrane helix</keyword>
<dbReference type="InterPro" id="IPR000270">
    <property type="entry name" value="PB1_dom"/>
</dbReference>
<dbReference type="Gene3D" id="3.10.20.90">
    <property type="entry name" value="Phosphatidylinositol 3-kinase Catalytic Subunit, Chain A, domain 1"/>
    <property type="match status" value="1"/>
</dbReference>
<dbReference type="InterPro" id="IPR046342">
    <property type="entry name" value="CBS_dom_sf"/>
</dbReference>
<feature type="domain" description="CBS" evidence="5">
    <location>
        <begin position="315"/>
        <end position="372"/>
    </location>
</feature>
<dbReference type="Pfam" id="PF00564">
    <property type="entry name" value="PB1"/>
    <property type="match status" value="1"/>
</dbReference>
<feature type="region of interest" description="Disordered" evidence="3">
    <location>
        <begin position="1"/>
        <end position="74"/>
    </location>
</feature>
<gene>
    <name evidence="7" type="ORF">POCULU_LOCUS2954</name>
</gene>
<evidence type="ECO:0000313" key="8">
    <source>
        <dbReference type="Proteomes" id="UP000789572"/>
    </source>
</evidence>
<evidence type="ECO:0000256" key="4">
    <source>
        <dbReference type="SAM" id="Phobius"/>
    </source>
</evidence>
<feature type="domain" description="CBS" evidence="5">
    <location>
        <begin position="77"/>
        <end position="135"/>
    </location>
</feature>
<feature type="compositionally biased region" description="Pro residues" evidence="3">
    <location>
        <begin position="449"/>
        <end position="463"/>
    </location>
</feature>
<dbReference type="InterPro" id="IPR053793">
    <property type="entry name" value="PB1-like"/>
</dbReference>
<feature type="compositionally biased region" description="Basic and acidic residues" evidence="3">
    <location>
        <begin position="28"/>
        <end position="52"/>
    </location>
</feature>
<dbReference type="SMART" id="SM00116">
    <property type="entry name" value="CBS"/>
    <property type="match status" value="4"/>
</dbReference>
<dbReference type="PROSITE" id="PS51371">
    <property type="entry name" value="CBS"/>
    <property type="match status" value="4"/>
</dbReference>
<dbReference type="Pfam" id="PF00571">
    <property type="entry name" value="CBS"/>
    <property type="match status" value="4"/>
</dbReference>
<dbReference type="Proteomes" id="UP000789572">
    <property type="component" value="Unassembled WGS sequence"/>
</dbReference>
<feature type="compositionally biased region" description="Polar residues" evidence="3">
    <location>
        <begin position="538"/>
        <end position="547"/>
    </location>
</feature>
<proteinExistence type="predicted"/>
<evidence type="ECO:0000256" key="3">
    <source>
        <dbReference type="SAM" id="MobiDB-lite"/>
    </source>
</evidence>
<sequence length="699" mass="77483">MLKAPTSFRARTLSTESRDGLNSAADTHSTDVARRRTQKKDESIRKRTEQELLKLNPGRRGRDRTPPPRIGGTVGNLRPLAAIILSESDTAYDAARFMTVKRADAVLVTDVNGQLSGIVTDKDLAFRVIAEGLDPHNTYLGEIMTRNPCTVTTAHNATDALNEMVNGGFRHLPVTDNRTEKIVGILDITECLLDALAKLERANRSTKQLSDVLDTMSEFESSHNREVASYVRVLREQLGFPQLQTILDPTKSPAEVSLRTNVREIARVMKEKHQTAVLVLDEDGRTVGIFTSKDLVVRVIAGKLEPSTTSAVRVMTPNPDTASPETTILDALRTMQEGRYQHLPLFDKANGIVGIVDILQLTYATLRTVNPNIISSLNTLEYPHSTTFSISPPSVCKIMLTPPDSPTSGQILMPLKDCKPSKIPICTNSKRPSKLYKTFTRTSIKLSNPKPPPQSSLPTPPSSSPHTPELCSPFLGPQLVSTTTQLQHMEGQEGDGPVWSKFWNAVSLEDASSERTLSDQRVLSSGSGDMPSIKEASNRATTPSSEEQMAESRRYSETTSSKVKVTVPGSMMYKFKDPQTGQTHRFSSICREYREFLTLIKQKMSLKTEEVVYVSYIDDENDKVALSSDEDLANALQLAKRSRWTLIRLDVKMPEKVMSERNQIPRSNDDIIKEYMFISGGSFAVGVVVGGIFMWALRK</sequence>
<dbReference type="AlphaFoldDB" id="A0A9N9F3T3"/>
<evidence type="ECO:0000256" key="1">
    <source>
        <dbReference type="ARBA" id="ARBA00022737"/>
    </source>
</evidence>
<comment type="caution">
    <text evidence="7">The sequence shown here is derived from an EMBL/GenBank/DDBJ whole genome shotgun (WGS) entry which is preliminary data.</text>
</comment>
<dbReference type="PANTHER" id="PTHR48108">
    <property type="entry name" value="CBS DOMAIN-CONTAINING PROTEIN CBSX2, CHLOROPLASTIC"/>
    <property type="match status" value="1"/>
</dbReference>
<dbReference type="PANTHER" id="PTHR48108:SF26">
    <property type="entry name" value="CBS DOMAIN-CONTAINING PROTEIN DDB_G0289609"/>
    <property type="match status" value="1"/>
</dbReference>
<accession>A0A9N9F3T3</accession>
<dbReference type="SUPFAM" id="SSF54277">
    <property type="entry name" value="CAD &amp; PB1 domains"/>
    <property type="match status" value="1"/>
</dbReference>
<feature type="domain" description="CBS" evidence="5">
    <location>
        <begin position="144"/>
        <end position="201"/>
    </location>
</feature>
<dbReference type="InterPro" id="IPR051462">
    <property type="entry name" value="CBS_domain-containing"/>
</dbReference>
<evidence type="ECO:0000313" key="7">
    <source>
        <dbReference type="EMBL" id="CAG8508666.1"/>
    </source>
</evidence>
<feature type="transmembrane region" description="Helical" evidence="4">
    <location>
        <begin position="675"/>
        <end position="697"/>
    </location>
</feature>
<feature type="region of interest" description="Disordered" evidence="3">
    <location>
        <begin position="442"/>
        <end position="476"/>
    </location>
</feature>
<evidence type="ECO:0000256" key="2">
    <source>
        <dbReference type="PROSITE-ProRule" id="PRU00703"/>
    </source>
</evidence>
<keyword evidence="4" id="KW-0812">Transmembrane</keyword>